<dbReference type="Pfam" id="PF00535">
    <property type="entry name" value="Glycos_transf_2"/>
    <property type="match status" value="1"/>
</dbReference>
<gene>
    <name evidence="2" type="ORF">AOG55_06120</name>
</gene>
<evidence type="ECO:0000259" key="1">
    <source>
        <dbReference type="Pfam" id="PF00535"/>
    </source>
</evidence>
<dbReference type="CDD" id="cd00761">
    <property type="entry name" value="Glyco_tranf_GTA_type"/>
    <property type="match status" value="1"/>
</dbReference>
<accession>A0A0Q0RTI0</accession>
<dbReference type="PANTHER" id="PTHR43685">
    <property type="entry name" value="GLYCOSYLTRANSFERASE"/>
    <property type="match status" value="1"/>
</dbReference>
<evidence type="ECO:0000313" key="3">
    <source>
        <dbReference type="Proteomes" id="UP000050301"/>
    </source>
</evidence>
<name>A0A0Q0RTI0_9ARCH</name>
<organism evidence="2 3">
    <name type="scientific">Acidiplasma cupricumulans</name>
    <dbReference type="NCBI Taxonomy" id="312540"/>
    <lineage>
        <taxon>Archaea</taxon>
        <taxon>Methanobacteriati</taxon>
        <taxon>Thermoplasmatota</taxon>
        <taxon>Thermoplasmata</taxon>
        <taxon>Thermoplasmatales</taxon>
        <taxon>Ferroplasmaceae</taxon>
        <taxon>Acidiplasma</taxon>
    </lineage>
</organism>
<dbReference type="SUPFAM" id="SSF53448">
    <property type="entry name" value="Nucleotide-diphospho-sugar transferases"/>
    <property type="match status" value="1"/>
</dbReference>
<dbReference type="InterPro" id="IPR050834">
    <property type="entry name" value="Glycosyltransf_2"/>
</dbReference>
<dbReference type="Proteomes" id="UP000050301">
    <property type="component" value="Unassembled WGS sequence"/>
</dbReference>
<protein>
    <recommendedName>
        <fullName evidence="1">Glycosyltransferase 2-like domain-containing protein</fullName>
    </recommendedName>
</protein>
<dbReference type="InterPro" id="IPR001173">
    <property type="entry name" value="Glyco_trans_2-like"/>
</dbReference>
<evidence type="ECO:0000313" key="2">
    <source>
        <dbReference type="EMBL" id="KQB35686.1"/>
    </source>
</evidence>
<dbReference type="InParanoid" id="A0A0Q0RTI0"/>
<dbReference type="Gene3D" id="3.90.550.10">
    <property type="entry name" value="Spore Coat Polysaccharide Biosynthesis Protein SpsA, Chain A"/>
    <property type="match status" value="1"/>
</dbReference>
<keyword evidence="3" id="KW-1185">Reference proteome</keyword>
<proteinExistence type="predicted"/>
<dbReference type="EMBL" id="LKBH01000108">
    <property type="protein sequence ID" value="KQB35686.1"/>
    <property type="molecule type" value="Genomic_DNA"/>
</dbReference>
<dbReference type="PANTHER" id="PTHR43685:SF11">
    <property type="entry name" value="GLYCOSYLTRANSFERASE TAGX-RELATED"/>
    <property type="match status" value="1"/>
</dbReference>
<reference evidence="2 3" key="1">
    <citation type="submission" date="2015-09" db="EMBL/GenBank/DDBJ databases">
        <title>Heavy metals and arsenic resistance mechanisms in polyextremophilic archaea of the family Ferroplasmaceae.</title>
        <authorList>
            <person name="Bulaev A.G."/>
            <person name="Kanygina A.V."/>
        </authorList>
    </citation>
    <scope>NUCLEOTIDE SEQUENCE [LARGE SCALE GENOMIC DNA]</scope>
    <source>
        <strain evidence="2 3">BH2</strain>
    </source>
</reference>
<sequence length="246" mass="28961">MAYGIKEAKGDILCFLDDDDLFKNDKLEMILELFSKNDKLGYIHNSFSLIDSEGNNITSNKIIKLWKQPNKGYYIPYEKIKRHLRKITNYCGLVNSSSISIRSSIIDRDTLDYFVNLPGDMDEFLFYELLHSGLDLLMTKDILSFYSIHKEGNSKPKTPSEMVKYIGRIKKSLEMLNKLLENTEFFQYGQMKLKYWIYKEQLIDEKSHVSVKFLLITFVDVIKFRADYYLCLAFFLYISLFSENLP</sequence>
<dbReference type="InterPro" id="IPR029044">
    <property type="entry name" value="Nucleotide-diphossugar_trans"/>
</dbReference>
<feature type="domain" description="Glycosyltransferase 2-like" evidence="1">
    <location>
        <begin position="3"/>
        <end position="72"/>
    </location>
</feature>
<comment type="caution">
    <text evidence="2">The sequence shown here is derived from an EMBL/GenBank/DDBJ whole genome shotgun (WGS) entry which is preliminary data.</text>
</comment>
<dbReference type="RefSeq" id="WP_055032338.1">
    <property type="nucleotide sequence ID" value="NZ_LKBH01000108.1"/>
</dbReference>
<dbReference type="AlphaFoldDB" id="A0A0Q0RTI0"/>